<evidence type="ECO:0000313" key="1">
    <source>
        <dbReference type="EMBL" id="BAD53556.1"/>
    </source>
</evidence>
<organism evidence="1 2">
    <name type="scientific">Oryza sativa subsp. japonica</name>
    <name type="common">Rice</name>
    <dbReference type="NCBI Taxonomy" id="39947"/>
    <lineage>
        <taxon>Eukaryota</taxon>
        <taxon>Viridiplantae</taxon>
        <taxon>Streptophyta</taxon>
        <taxon>Embryophyta</taxon>
        <taxon>Tracheophyta</taxon>
        <taxon>Spermatophyta</taxon>
        <taxon>Magnoliopsida</taxon>
        <taxon>Liliopsida</taxon>
        <taxon>Poales</taxon>
        <taxon>Poaceae</taxon>
        <taxon>BOP clade</taxon>
        <taxon>Oryzoideae</taxon>
        <taxon>Oryzeae</taxon>
        <taxon>Oryzinae</taxon>
        <taxon>Oryza</taxon>
        <taxon>Oryza sativa</taxon>
    </lineage>
</organism>
<dbReference type="AlphaFoldDB" id="Q5Z9R7"/>
<evidence type="ECO:0000313" key="2">
    <source>
        <dbReference type="Proteomes" id="UP000000763"/>
    </source>
</evidence>
<dbReference type="EMBL" id="AP003613">
    <property type="protein sequence ID" value="BAD53556.1"/>
    <property type="molecule type" value="Genomic_DNA"/>
</dbReference>
<gene>
    <name evidence="1" type="primary">P0458E11.26</name>
</gene>
<proteinExistence type="predicted"/>
<protein>
    <submittedName>
        <fullName evidence="1">Uncharacterized protein</fullName>
    </submittedName>
</protein>
<reference evidence="2" key="2">
    <citation type="journal article" date="2008" name="Nucleic Acids Res.">
        <title>The rice annotation project database (RAP-DB): 2008 update.</title>
        <authorList>
            <consortium name="The rice annotation project (RAP)"/>
        </authorList>
    </citation>
    <scope>GENOME REANNOTATION</scope>
    <source>
        <strain evidence="2">cv. Nipponbare</strain>
    </source>
</reference>
<dbReference type="Proteomes" id="UP000000763">
    <property type="component" value="Chromosome 6"/>
</dbReference>
<reference evidence="2" key="1">
    <citation type="journal article" date="2005" name="Nature">
        <title>The map-based sequence of the rice genome.</title>
        <authorList>
            <consortium name="International rice genome sequencing project (IRGSP)"/>
            <person name="Matsumoto T."/>
            <person name="Wu J."/>
            <person name="Kanamori H."/>
            <person name="Katayose Y."/>
            <person name="Fujisawa M."/>
            <person name="Namiki N."/>
            <person name="Mizuno H."/>
            <person name="Yamamoto K."/>
            <person name="Antonio B.A."/>
            <person name="Baba T."/>
            <person name="Sakata K."/>
            <person name="Nagamura Y."/>
            <person name="Aoki H."/>
            <person name="Arikawa K."/>
            <person name="Arita K."/>
            <person name="Bito T."/>
            <person name="Chiden Y."/>
            <person name="Fujitsuka N."/>
            <person name="Fukunaka R."/>
            <person name="Hamada M."/>
            <person name="Harada C."/>
            <person name="Hayashi A."/>
            <person name="Hijishita S."/>
            <person name="Honda M."/>
            <person name="Hosokawa S."/>
            <person name="Ichikawa Y."/>
            <person name="Idonuma A."/>
            <person name="Iijima M."/>
            <person name="Ikeda M."/>
            <person name="Ikeno M."/>
            <person name="Ito K."/>
            <person name="Ito S."/>
            <person name="Ito T."/>
            <person name="Ito Y."/>
            <person name="Ito Y."/>
            <person name="Iwabuchi A."/>
            <person name="Kamiya K."/>
            <person name="Karasawa W."/>
            <person name="Kurita K."/>
            <person name="Katagiri S."/>
            <person name="Kikuta A."/>
            <person name="Kobayashi H."/>
            <person name="Kobayashi N."/>
            <person name="Machita K."/>
            <person name="Maehara T."/>
            <person name="Masukawa M."/>
            <person name="Mizubayashi T."/>
            <person name="Mukai Y."/>
            <person name="Nagasaki H."/>
            <person name="Nagata Y."/>
            <person name="Naito S."/>
            <person name="Nakashima M."/>
            <person name="Nakama Y."/>
            <person name="Nakamichi Y."/>
            <person name="Nakamura M."/>
            <person name="Meguro A."/>
            <person name="Negishi M."/>
            <person name="Ohta I."/>
            <person name="Ohta T."/>
            <person name="Okamoto M."/>
            <person name="Ono N."/>
            <person name="Saji S."/>
            <person name="Sakaguchi M."/>
            <person name="Sakai K."/>
            <person name="Shibata M."/>
            <person name="Shimokawa T."/>
            <person name="Song J."/>
            <person name="Takazaki Y."/>
            <person name="Terasawa K."/>
            <person name="Tsugane M."/>
            <person name="Tsuji K."/>
            <person name="Ueda S."/>
            <person name="Waki K."/>
            <person name="Yamagata H."/>
            <person name="Yamamoto M."/>
            <person name="Yamamoto S."/>
            <person name="Yamane H."/>
            <person name="Yoshiki S."/>
            <person name="Yoshihara R."/>
            <person name="Yukawa K."/>
            <person name="Zhong H."/>
            <person name="Yano M."/>
            <person name="Yuan Q."/>
            <person name="Ouyang S."/>
            <person name="Liu J."/>
            <person name="Jones K.M."/>
            <person name="Gansberger K."/>
            <person name="Moffat K."/>
            <person name="Hill J."/>
            <person name="Bera J."/>
            <person name="Fadrosh D."/>
            <person name="Jin S."/>
            <person name="Johri S."/>
            <person name="Kim M."/>
            <person name="Overton L."/>
            <person name="Reardon M."/>
            <person name="Tsitrin T."/>
            <person name="Vuong H."/>
            <person name="Weaver B."/>
            <person name="Ciecko A."/>
            <person name="Tallon L."/>
            <person name="Jackson J."/>
            <person name="Pai G."/>
            <person name="Aken S.V."/>
            <person name="Utterback T."/>
            <person name="Reidmuller S."/>
            <person name="Feldblyum T."/>
            <person name="Hsiao J."/>
            <person name="Zismann V."/>
            <person name="Iobst S."/>
            <person name="de Vazeille A.R."/>
            <person name="Buell C.R."/>
            <person name="Ying K."/>
            <person name="Li Y."/>
            <person name="Lu T."/>
            <person name="Huang Y."/>
            <person name="Zhao Q."/>
            <person name="Feng Q."/>
            <person name="Zhang L."/>
            <person name="Zhu J."/>
            <person name="Weng Q."/>
            <person name="Mu J."/>
            <person name="Lu Y."/>
            <person name="Fan D."/>
            <person name="Liu Y."/>
            <person name="Guan J."/>
            <person name="Zhang Y."/>
            <person name="Yu S."/>
            <person name="Liu X."/>
            <person name="Zhang Y."/>
            <person name="Hong G."/>
            <person name="Han B."/>
            <person name="Choisne N."/>
            <person name="Demange N."/>
            <person name="Orjeda G."/>
            <person name="Samain S."/>
            <person name="Cattolico L."/>
            <person name="Pelletier E."/>
            <person name="Couloux A."/>
            <person name="Segurens B."/>
            <person name="Wincker P."/>
            <person name="D'Hont A."/>
            <person name="Scarpelli C."/>
            <person name="Weissenbach J."/>
            <person name="Salanoubat M."/>
            <person name="Quetier F."/>
            <person name="Yu Y."/>
            <person name="Kim H.R."/>
            <person name="Rambo T."/>
            <person name="Currie J."/>
            <person name="Collura K."/>
            <person name="Luo M."/>
            <person name="Yang T."/>
            <person name="Ammiraju J.S.S."/>
            <person name="Engler F."/>
            <person name="Soderlund C."/>
            <person name="Wing R.A."/>
            <person name="Palmer L.E."/>
            <person name="de la Bastide M."/>
            <person name="Spiegel L."/>
            <person name="Nascimento L."/>
            <person name="Zutavern T."/>
            <person name="O'Shaughnessy A."/>
            <person name="Dike S."/>
            <person name="Dedhia N."/>
            <person name="Preston R."/>
            <person name="Balija V."/>
            <person name="McCombie W.R."/>
            <person name="Chow T."/>
            <person name="Chen H."/>
            <person name="Chung M."/>
            <person name="Chen C."/>
            <person name="Shaw J."/>
            <person name="Wu H."/>
            <person name="Hsiao K."/>
            <person name="Chao Y."/>
            <person name="Chu M."/>
            <person name="Cheng C."/>
            <person name="Hour A."/>
            <person name="Lee P."/>
            <person name="Lin S."/>
            <person name="Lin Y."/>
            <person name="Liou J."/>
            <person name="Liu S."/>
            <person name="Hsing Y."/>
            <person name="Raghuvanshi S."/>
            <person name="Mohanty A."/>
            <person name="Bharti A.K."/>
            <person name="Gaur A."/>
            <person name="Gupta V."/>
            <person name="Kumar D."/>
            <person name="Ravi V."/>
            <person name="Vij S."/>
            <person name="Kapur A."/>
            <person name="Khurana P."/>
            <person name="Khurana P."/>
            <person name="Khurana J.P."/>
            <person name="Tyagi A.K."/>
            <person name="Gaikwad K."/>
            <person name="Singh A."/>
            <person name="Dalal V."/>
            <person name="Srivastava S."/>
            <person name="Dixit A."/>
            <person name="Pal A.K."/>
            <person name="Ghazi I.A."/>
            <person name="Yadav M."/>
            <person name="Pandit A."/>
            <person name="Bhargava A."/>
            <person name="Sureshbabu K."/>
            <person name="Batra K."/>
            <person name="Sharma T.R."/>
            <person name="Mohapatra T."/>
            <person name="Singh N.K."/>
            <person name="Messing J."/>
            <person name="Nelson A.B."/>
            <person name="Fuks G."/>
            <person name="Kavchok S."/>
            <person name="Keizer G."/>
            <person name="Linton E."/>
            <person name="Llaca V."/>
            <person name="Song R."/>
            <person name="Tanyolac B."/>
            <person name="Young S."/>
            <person name="Ho-Il K."/>
            <person name="Hahn J.H."/>
            <person name="Sangsakoo G."/>
            <person name="Vanavichit A."/>
            <person name="de Mattos Luiz.A.T."/>
            <person name="Zimmer P.D."/>
            <person name="Malone G."/>
            <person name="Dellagostin O."/>
            <person name="de Oliveira A.C."/>
            <person name="Bevan M."/>
            <person name="Bancroft I."/>
            <person name="Minx P."/>
            <person name="Cordum H."/>
            <person name="Wilson R."/>
            <person name="Cheng Z."/>
            <person name="Jin W."/>
            <person name="Jiang J."/>
            <person name="Leong S.A."/>
            <person name="Iwama H."/>
            <person name="Gojobori T."/>
            <person name="Itoh T."/>
            <person name="Niimura Y."/>
            <person name="Fujii Y."/>
            <person name="Habara T."/>
            <person name="Sakai H."/>
            <person name="Sato Y."/>
            <person name="Wilson G."/>
            <person name="Kumar K."/>
            <person name="McCouch S."/>
            <person name="Juretic N."/>
            <person name="Hoen D."/>
            <person name="Wright S."/>
            <person name="Bruskiewich R."/>
            <person name="Bureau T."/>
            <person name="Miyao A."/>
            <person name="Hirochika H."/>
            <person name="Nishikawa T."/>
            <person name="Kadowaki K."/>
            <person name="Sugiura M."/>
            <person name="Burr B."/>
            <person name="Sasaki T."/>
        </authorList>
    </citation>
    <scope>NUCLEOTIDE SEQUENCE [LARGE SCALE GENOMIC DNA]</scope>
    <source>
        <strain evidence="2">cv. Nipponbare</strain>
    </source>
</reference>
<accession>Q5Z9R7</accession>
<name>Q5Z9R7_ORYSJ</name>
<sequence length="85" mass="8628">MVGALSGPLGKIRFSKPSSTFELHAGHDNDDTWICSQPLTTTAAGQLQWCLDPPLVGLGCAGLPLADCGSADPPSTSHGSLALPA</sequence>